<dbReference type="GO" id="GO:0016020">
    <property type="term" value="C:membrane"/>
    <property type="evidence" value="ECO:0007669"/>
    <property type="project" value="UniProtKB-SubCell"/>
</dbReference>
<protein>
    <submittedName>
        <fullName evidence="8">PROBABLE TRANSMEMBRANE PROTEIN</fullName>
    </submittedName>
</protein>
<feature type="transmembrane region" description="Helical" evidence="6">
    <location>
        <begin position="7"/>
        <end position="24"/>
    </location>
</feature>
<feature type="domain" description="EamA" evidence="7">
    <location>
        <begin position="148"/>
        <end position="279"/>
    </location>
</feature>
<evidence type="ECO:0000256" key="6">
    <source>
        <dbReference type="SAM" id="Phobius"/>
    </source>
</evidence>
<gene>
    <name evidence="8" type="ordered locus">WS1117</name>
</gene>
<feature type="transmembrane region" description="Helical" evidence="6">
    <location>
        <begin position="264"/>
        <end position="282"/>
    </location>
</feature>
<feature type="transmembrane region" description="Helical" evidence="6">
    <location>
        <begin position="178"/>
        <end position="197"/>
    </location>
</feature>
<dbReference type="InterPro" id="IPR000620">
    <property type="entry name" value="EamA_dom"/>
</dbReference>
<keyword evidence="5 6" id="KW-0472">Membrane</keyword>
<dbReference type="EMBL" id="BX571660">
    <property type="protein sequence ID" value="CAE10208.1"/>
    <property type="molecule type" value="Genomic_DNA"/>
</dbReference>
<accession>Q7M985</accession>
<evidence type="ECO:0000256" key="4">
    <source>
        <dbReference type="ARBA" id="ARBA00022989"/>
    </source>
</evidence>
<feature type="transmembrane region" description="Helical" evidence="6">
    <location>
        <begin position="30"/>
        <end position="55"/>
    </location>
</feature>
<dbReference type="AlphaFoldDB" id="Q7M985"/>
<feature type="transmembrane region" description="Helical" evidence="6">
    <location>
        <begin position="92"/>
        <end position="112"/>
    </location>
</feature>
<feature type="transmembrane region" description="Helical" evidence="6">
    <location>
        <begin position="209"/>
        <end position="227"/>
    </location>
</feature>
<evidence type="ECO:0000259" key="7">
    <source>
        <dbReference type="Pfam" id="PF00892"/>
    </source>
</evidence>
<dbReference type="InterPro" id="IPR050638">
    <property type="entry name" value="AA-Vitamin_Transporters"/>
</dbReference>
<dbReference type="Proteomes" id="UP000000422">
    <property type="component" value="Chromosome"/>
</dbReference>
<sequence length="294" mass="31825">MESRAAVGVLFGASILWGLSWMPLKYLYSLGIGGLTLGVGAYGILTLLFGASLYGARPFLSSWVKPLLCVAFLGGGANLAFSYALIHGEVIRVMALFYLLPLWGVLGGKIFLGERVDGWRILGAFLALVGAFWVVGGTKVFEGEFSFIDLIALLSGVLFAGNNIAFRGLEVVSLRAKLGAMFGGCFALSFFLLLLGVEPFPYEIPWESWGFLALYALFWLLLANLGSQWGVTQMEAGRSSIIIITELIVATLSAAIWLGERLQSWELIGGICIVTSALMEAFRSQETPKKGENR</sequence>
<evidence type="ECO:0000313" key="9">
    <source>
        <dbReference type="Proteomes" id="UP000000422"/>
    </source>
</evidence>
<evidence type="ECO:0000256" key="2">
    <source>
        <dbReference type="ARBA" id="ARBA00007362"/>
    </source>
</evidence>
<dbReference type="STRING" id="273121.WS1117"/>
<keyword evidence="4 6" id="KW-1133">Transmembrane helix</keyword>
<evidence type="ECO:0000256" key="3">
    <source>
        <dbReference type="ARBA" id="ARBA00022692"/>
    </source>
</evidence>
<feature type="transmembrane region" description="Helical" evidence="6">
    <location>
        <begin position="67"/>
        <end position="86"/>
    </location>
</feature>
<dbReference type="SUPFAM" id="SSF103481">
    <property type="entry name" value="Multidrug resistance efflux transporter EmrE"/>
    <property type="match status" value="2"/>
</dbReference>
<name>Q7M985_WOLSU</name>
<dbReference type="HOGENOM" id="CLU_055252_0_0_7"/>
<evidence type="ECO:0000256" key="1">
    <source>
        <dbReference type="ARBA" id="ARBA00004141"/>
    </source>
</evidence>
<dbReference type="eggNOG" id="COG0697">
    <property type="taxonomic scope" value="Bacteria"/>
</dbReference>
<comment type="similarity">
    <text evidence="2">Belongs to the EamA transporter family.</text>
</comment>
<dbReference type="KEGG" id="wsu:WS1117"/>
<dbReference type="PANTHER" id="PTHR32322">
    <property type="entry name" value="INNER MEMBRANE TRANSPORTER"/>
    <property type="match status" value="1"/>
</dbReference>
<dbReference type="RefSeq" id="WP_011138999.1">
    <property type="nucleotide sequence ID" value="NC_005090.1"/>
</dbReference>
<feature type="domain" description="EamA" evidence="7">
    <location>
        <begin position="7"/>
        <end position="135"/>
    </location>
</feature>
<reference evidence="8 9" key="1">
    <citation type="journal article" date="2003" name="Proc. Natl. Acad. Sci. U.S.A.">
        <title>Complete genome sequence and analysis of Wolinella succinogenes.</title>
        <authorList>
            <person name="Baar C."/>
            <person name="Eppinger M."/>
            <person name="Raddatz G."/>
            <person name="Simon JM."/>
            <person name="Lanz C."/>
            <person name="Klimmek O."/>
            <person name="Nandakumar R."/>
            <person name="Gross R."/>
            <person name="Rosinus A."/>
            <person name="Keller H."/>
            <person name="Jagtap P."/>
            <person name="Linke B."/>
            <person name="Meyer F."/>
            <person name="Lederer H."/>
            <person name="Schuster S.C."/>
        </authorList>
    </citation>
    <scope>NUCLEOTIDE SEQUENCE [LARGE SCALE GENOMIC DNA]</scope>
    <source>
        <strain evidence="9">ATCC 29543 / DSM 1740 / CCUG 13145 / JCM 31913 / LMG 7466 / NCTC 11488 / FDC 602W</strain>
    </source>
</reference>
<keyword evidence="3 6" id="KW-0812">Transmembrane</keyword>
<organism evidence="9">
    <name type="scientific">Wolinella succinogenes (strain ATCC 29543 / DSM 1740 / CCUG 13145 / JCM 31913 / LMG 7466 / NCTC 11488 / FDC 602W)</name>
    <name type="common">Vibrio succinogenes</name>
    <dbReference type="NCBI Taxonomy" id="273121"/>
    <lineage>
        <taxon>Bacteria</taxon>
        <taxon>Pseudomonadati</taxon>
        <taxon>Campylobacterota</taxon>
        <taxon>Epsilonproteobacteria</taxon>
        <taxon>Campylobacterales</taxon>
        <taxon>Helicobacteraceae</taxon>
        <taxon>Wolinella</taxon>
    </lineage>
</organism>
<dbReference type="InterPro" id="IPR037185">
    <property type="entry name" value="EmrE-like"/>
</dbReference>
<keyword evidence="9" id="KW-1185">Reference proteome</keyword>
<feature type="transmembrane region" description="Helical" evidence="6">
    <location>
        <begin position="147"/>
        <end position="166"/>
    </location>
</feature>
<dbReference type="PANTHER" id="PTHR32322:SF2">
    <property type="entry name" value="EAMA DOMAIN-CONTAINING PROTEIN"/>
    <property type="match status" value="1"/>
</dbReference>
<feature type="transmembrane region" description="Helical" evidence="6">
    <location>
        <begin position="239"/>
        <end position="258"/>
    </location>
</feature>
<evidence type="ECO:0000313" key="8">
    <source>
        <dbReference type="EMBL" id="CAE10208.1"/>
    </source>
</evidence>
<comment type="subcellular location">
    <subcellularLocation>
        <location evidence="1">Membrane</location>
        <topology evidence="1">Multi-pass membrane protein</topology>
    </subcellularLocation>
</comment>
<dbReference type="Pfam" id="PF00892">
    <property type="entry name" value="EamA"/>
    <property type="match status" value="2"/>
</dbReference>
<evidence type="ECO:0000256" key="5">
    <source>
        <dbReference type="ARBA" id="ARBA00023136"/>
    </source>
</evidence>
<proteinExistence type="inferred from homology"/>
<feature type="transmembrane region" description="Helical" evidence="6">
    <location>
        <begin position="119"/>
        <end position="135"/>
    </location>
</feature>